<dbReference type="GO" id="GO:0050660">
    <property type="term" value="F:flavin adenine dinucleotide binding"/>
    <property type="evidence" value="ECO:0007669"/>
    <property type="project" value="TreeGrafter"/>
</dbReference>
<keyword evidence="4" id="KW-0274">FAD</keyword>
<comment type="cofactor">
    <cofactor evidence="1">
        <name>FAD</name>
        <dbReference type="ChEBI" id="CHEBI:57692"/>
    </cofactor>
</comment>
<dbReference type="EMBL" id="VLKT01000056">
    <property type="protein sequence ID" value="TWI24156.1"/>
    <property type="molecule type" value="Genomic_DNA"/>
</dbReference>
<evidence type="ECO:0000256" key="4">
    <source>
        <dbReference type="ARBA" id="ARBA00022827"/>
    </source>
</evidence>
<dbReference type="Pfam" id="PF07992">
    <property type="entry name" value="Pyr_redox_2"/>
    <property type="match status" value="1"/>
</dbReference>
<keyword evidence="6" id="KW-0560">Oxidoreductase</keyword>
<organism evidence="10 11">
    <name type="scientific">Mesorhizobium tianshanense</name>
    <dbReference type="NCBI Taxonomy" id="39844"/>
    <lineage>
        <taxon>Bacteria</taxon>
        <taxon>Pseudomonadati</taxon>
        <taxon>Pseudomonadota</taxon>
        <taxon>Alphaproteobacteria</taxon>
        <taxon>Hyphomicrobiales</taxon>
        <taxon>Phyllobacteriaceae</taxon>
        <taxon>Mesorhizobium</taxon>
    </lineage>
</organism>
<dbReference type="Gene3D" id="3.50.50.60">
    <property type="entry name" value="FAD/NAD(P)-binding domain"/>
    <property type="match status" value="1"/>
</dbReference>
<evidence type="ECO:0000256" key="8">
    <source>
        <dbReference type="ARBA" id="ARBA00023284"/>
    </source>
</evidence>
<dbReference type="Proteomes" id="UP000317122">
    <property type="component" value="Unassembled WGS sequence"/>
</dbReference>
<reference evidence="10 11" key="1">
    <citation type="journal article" date="2015" name="Stand. Genomic Sci.">
        <title>Genomic Encyclopedia of Bacterial and Archaeal Type Strains, Phase III: the genomes of soil and plant-associated and newly described type strains.</title>
        <authorList>
            <person name="Whitman W.B."/>
            <person name="Woyke T."/>
            <person name="Klenk H.P."/>
            <person name="Zhou Y."/>
            <person name="Lilburn T.G."/>
            <person name="Beck B.J."/>
            <person name="De Vos P."/>
            <person name="Vandamme P."/>
            <person name="Eisen J.A."/>
            <person name="Garrity G."/>
            <person name="Hugenholtz P."/>
            <person name="Kyrpides N.C."/>
        </authorList>
    </citation>
    <scope>NUCLEOTIDE SEQUENCE [LARGE SCALE GENOMIC DNA]</scope>
    <source>
        <strain evidence="10 11">CGMCC 1.2546</strain>
    </source>
</reference>
<dbReference type="InterPro" id="IPR036188">
    <property type="entry name" value="FAD/NAD-bd_sf"/>
</dbReference>
<dbReference type="PROSITE" id="PS00076">
    <property type="entry name" value="PYRIDINE_REDOX_1"/>
    <property type="match status" value="1"/>
</dbReference>
<comment type="similarity">
    <text evidence="2">Belongs to the class-I pyridine nucleotide-disulfide oxidoreductase family.</text>
</comment>
<evidence type="ECO:0000256" key="1">
    <source>
        <dbReference type="ARBA" id="ARBA00001974"/>
    </source>
</evidence>
<keyword evidence="5" id="KW-0521">NADP</keyword>
<evidence type="ECO:0000313" key="10">
    <source>
        <dbReference type="EMBL" id="TWI24156.1"/>
    </source>
</evidence>
<keyword evidence="7" id="KW-1015">Disulfide bond</keyword>
<evidence type="ECO:0000256" key="2">
    <source>
        <dbReference type="ARBA" id="ARBA00007532"/>
    </source>
</evidence>
<protein>
    <submittedName>
        <fullName evidence="10">Pyridine nucleotide-disulfide oxidoreductase</fullName>
    </submittedName>
</protein>
<dbReference type="PRINTS" id="PR00411">
    <property type="entry name" value="PNDRDTASEI"/>
</dbReference>
<dbReference type="AlphaFoldDB" id="A0A562MWA9"/>
<evidence type="ECO:0000256" key="3">
    <source>
        <dbReference type="ARBA" id="ARBA00022630"/>
    </source>
</evidence>
<evidence type="ECO:0000256" key="6">
    <source>
        <dbReference type="ARBA" id="ARBA00023002"/>
    </source>
</evidence>
<dbReference type="GO" id="GO:0016668">
    <property type="term" value="F:oxidoreductase activity, acting on a sulfur group of donors, NAD(P) as acceptor"/>
    <property type="evidence" value="ECO:0007669"/>
    <property type="project" value="InterPro"/>
</dbReference>
<dbReference type="GO" id="GO:0003955">
    <property type="term" value="F:NAD(P)H dehydrogenase (quinone) activity"/>
    <property type="evidence" value="ECO:0007669"/>
    <property type="project" value="TreeGrafter"/>
</dbReference>
<evidence type="ECO:0000313" key="11">
    <source>
        <dbReference type="Proteomes" id="UP000317122"/>
    </source>
</evidence>
<gene>
    <name evidence="10" type="ORF">IQ26_06296</name>
</gene>
<dbReference type="SUPFAM" id="SSF51905">
    <property type="entry name" value="FAD/NAD(P)-binding domain"/>
    <property type="match status" value="1"/>
</dbReference>
<sequence length="175" mass="18753">MNDSFDAIIIGAGQAGPSLAGRLTAAGLKVALIERKFFGGTCVNTGCMPTKTMVASAYAAHLARRANDYGVSLEGEIAVDMKKGHARAAKISLDARSGLENWLTGMENCTVIRGHARFIGPHAVEVGGETLSAPRVFINVGGRAARPDIPGIDWSRSSTTPTWWRWIRCRAILSW</sequence>
<accession>A0A562MWA9</accession>
<dbReference type="PANTHER" id="PTHR43014:SF2">
    <property type="entry name" value="MERCURIC REDUCTASE"/>
    <property type="match status" value="1"/>
</dbReference>
<keyword evidence="3" id="KW-0285">Flavoprotein</keyword>
<name>A0A562MWA9_9HYPH</name>
<keyword evidence="11" id="KW-1185">Reference proteome</keyword>
<dbReference type="InterPro" id="IPR012999">
    <property type="entry name" value="Pyr_OxRdtase_I_AS"/>
</dbReference>
<keyword evidence="8" id="KW-0676">Redox-active center</keyword>
<evidence type="ECO:0000256" key="7">
    <source>
        <dbReference type="ARBA" id="ARBA00023157"/>
    </source>
</evidence>
<dbReference type="InterPro" id="IPR023753">
    <property type="entry name" value="FAD/NAD-binding_dom"/>
</dbReference>
<comment type="caution">
    <text evidence="10">The sequence shown here is derived from an EMBL/GenBank/DDBJ whole genome shotgun (WGS) entry which is preliminary data.</text>
</comment>
<feature type="domain" description="FAD/NAD(P)-binding" evidence="9">
    <location>
        <begin position="6"/>
        <end position="152"/>
    </location>
</feature>
<dbReference type="PANTHER" id="PTHR43014">
    <property type="entry name" value="MERCURIC REDUCTASE"/>
    <property type="match status" value="1"/>
</dbReference>
<evidence type="ECO:0000256" key="5">
    <source>
        <dbReference type="ARBA" id="ARBA00022857"/>
    </source>
</evidence>
<proteinExistence type="inferred from homology"/>
<evidence type="ECO:0000259" key="9">
    <source>
        <dbReference type="Pfam" id="PF07992"/>
    </source>
</evidence>